<dbReference type="Gene3D" id="2.120.10.10">
    <property type="match status" value="2"/>
</dbReference>
<keyword evidence="4" id="KW-0442">Lipid degradation</keyword>
<dbReference type="PANTHER" id="PTHR10628">
    <property type="entry name" value="SIALIDASE"/>
    <property type="match status" value="1"/>
</dbReference>
<protein>
    <recommendedName>
        <fullName evidence="3">exo-alpha-sialidase</fullName>
        <ecNumber evidence="3">3.2.1.18</ecNumber>
    </recommendedName>
</protein>
<dbReference type="GO" id="GO:0009313">
    <property type="term" value="P:oligosaccharide catabolic process"/>
    <property type="evidence" value="ECO:0007669"/>
    <property type="project" value="TreeGrafter"/>
</dbReference>
<dbReference type="PANTHER" id="PTHR10628:SF23">
    <property type="entry name" value="SIALIDASE-3"/>
    <property type="match status" value="1"/>
</dbReference>
<keyword evidence="9" id="KW-1185">Reference proteome</keyword>
<dbReference type="GO" id="GO:0016020">
    <property type="term" value="C:membrane"/>
    <property type="evidence" value="ECO:0007669"/>
    <property type="project" value="TreeGrafter"/>
</dbReference>
<accession>A0AAD5AVQ6</accession>
<evidence type="ECO:0000256" key="5">
    <source>
        <dbReference type="ARBA" id="ARBA00023277"/>
    </source>
</evidence>
<gene>
    <name evidence="8" type="ORF">C0J50_18095</name>
</gene>
<feature type="non-terminal residue" evidence="8">
    <location>
        <position position="1"/>
    </location>
</feature>
<evidence type="ECO:0000256" key="3">
    <source>
        <dbReference type="ARBA" id="ARBA00012733"/>
    </source>
</evidence>
<evidence type="ECO:0000313" key="9">
    <source>
        <dbReference type="Proteomes" id="UP001205998"/>
    </source>
</evidence>
<dbReference type="GO" id="GO:0005737">
    <property type="term" value="C:cytoplasm"/>
    <property type="evidence" value="ECO:0007669"/>
    <property type="project" value="TreeGrafter"/>
</dbReference>
<dbReference type="AlphaFoldDB" id="A0AAD5AVQ6"/>
<dbReference type="EC" id="3.2.1.18" evidence="3"/>
<keyword evidence="5" id="KW-0119">Carbohydrate metabolism</keyword>
<comment type="caution">
    <text evidence="8">The sequence shown here is derived from an EMBL/GenBank/DDBJ whole genome shotgun (WGS) entry which is preliminary data.</text>
</comment>
<dbReference type="SUPFAM" id="SSF50939">
    <property type="entry name" value="Sialidases"/>
    <property type="match status" value="2"/>
</dbReference>
<dbReference type="GO" id="GO:0006689">
    <property type="term" value="P:ganglioside catabolic process"/>
    <property type="evidence" value="ECO:0007669"/>
    <property type="project" value="TreeGrafter"/>
</dbReference>
<dbReference type="EMBL" id="MU551617">
    <property type="protein sequence ID" value="KAI5622494.1"/>
    <property type="molecule type" value="Genomic_DNA"/>
</dbReference>
<dbReference type="InterPro" id="IPR036278">
    <property type="entry name" value="Sialidase_sf"/>
</dbReference>
<dbReference type="Proteomes" id="UP001205998">
    <property type="component" value="Unassembled WGS sequence"/>
</dbReference>
<keyword evidence="4" id="KW-0443">Lipid metabolism</keyword>
<evidence type="ECO:0000256" key="2">
    <source>
        <dbReference type="ARBA" id="ARBA00009348"/>
    </source>
</evidence>
<organism evidence="8 9">
    <name type="scientific">Silurus asotus</name>
    <name type="common">Amur catfish</name>
    <name type="synonym">Parasilurus asotus</name>
    <dbReference type="NCBI Taxonomy" id="30991"/>
    <lineage>
        <taxon>Eukaryota</taxon>
        <taxon>Metazoa</taxon>
        <taxon>Chordata</taxon>
        <taxon>Craniata</taxon>
        <taxon>Vertebrata</taxon>
        <taxon>Euteleostomi</taxon>
        <taxon>Actinopterygii</taxon>
        <taxon>Neopterygii</taxon>
        <taxon>Teleostei</taxon>
        <taxon>Ostariophysi</taxon>
        <taxon>Siluriformes</taxon>
        <taxon>Siluridae</taxon>
        <taxon>Silurus</taxon>
    </lineage>
</organism>
<dbReference type="InterPro" id="IPR011040">
    <property type="entry name" value="Sialidase"/>
</dbReference>
<dbReference type="InterPro" id="IPR026856">
    <property type="entry name" value="Sialidase_fam"/>
</dbReference>
<evidence type="ECO:0000256" key="4">
    <source>
        <dbReference type="ARBA" id="ARBA00022963"/>
    </source>
</evidence>
<feature type="domain" description="Sialidase" evidence="7">
    <location>
        <begin position="52"/>
        <end position="315"/>
    </location>
</feature>
<comment type="catalytic activity">
    <reaction evidence="1">
        <text>Hydrolysis of alpha-(2-&gt;3)-, alpha-(2-&gt;6)-, alpha-(2-&gt;8)- glycosidic linkages of terminal sialic acid residues in oligosaccharides, glycoproteins, glycolipids, colominic acid and synthetic substrates.</text>
        <dbReference type="EC" id="3.2.1.18"/>
    </reaction>
</comment>
<name>A0AAD5AVQ6_SILAS</name>
<dbReference type="Pfam" id="PF13088">
    <property type="entry name" value="BNR_2"/>
    <property type="match status" value="1"/>
</dbReference>
<evidence type="ECO:0000259" key="7">
    <source>
        <dbReference type="Pfam" id="PF13088"/>
    </source>
</evidence>
<keyword evidence="6" id="KW-0378">Hydrolase</keyword>
<feature type="non-terminal residue" evidence="8">
    <location>
        <position position="453"/>
    </location>
</feature>
<sequence length="453" mass="50678">AKPRKTTLFRKEINGITYRIPALIYISETQTFLAFAEKRASPCDHDAILLVMRRGTQQDGCIQWSPVQELSTACLPGHRTMNPCPVYEKETKTLFLFFICVLGKTSEHHQIHTGKNKARLCYVTSSDNGQSWTSTIDLTESVIGHEIRNWATFAVGPGHGIQMKSGRLIIPAYVYYIHCRCFPFHFPLWVTSHAFAFYSDDCGVTWQFGERVSSESCECEMAEIVDQESRSELYCNARSSKGHRVEVLSKSSGAAFDRPHVARKLVEPSHGCQGSVVSFSAPEDYCLAQYTKTWLLYSHPTDRRSRKALGVYLNKSPLSISDCRVESLSETSGKAFGAPQYPRNLVETGTGCQGSVLSIAVPSEQKSTSDTENWLLFSHPTDRGMRMNLGVYLNKSPLSGSGWSEPWVIHHGPSGYSDLSICEQPDRFACLMECGKKSELEEIAFVEFSLSDL</sequence>
<comment type="similarity">
    <text evidence="2">Belongs to the glycosyl hydrolase 33 family.</text>
</comment>
<evidence type="ECO:0000256" key="6">
    <source>
        <dbReference type="ARBA" id="ARBA00023295"/>
    </source>
</evidence>
<proteinExistence type="inferred from homology"/>
<dbReference type="CDD" id="cd15482">
    <property type="entry name" value="Sialidase_non-viral"/>
    <property type="match status" value="1"/>
</dbReference>
<evidence type="ECO:0000313" key="8">
    <source>
        <dbReference type="EMBL" id="KAI5622494.1"/>
    </source>
</evidence>
<dbReference type="GO" id="GO:0004308">
    <property type="term" value="F:exo-alpha-sialidase activity"/>
    <property type="evidence" value="ECO:0007669"/>
    <property type="project" value="UniProtKB-EC"/>
</dbReference>
<reference evidence="8" key="1">
    <citation type="submission" date="2018-07" db="EMBL/GenBank/DDBJ databases">
        <title>Comparative genomics of catfishes provides insights into carnivory and benthic adaptation.</title>
        <authorList>
            <person name="Zhang Y."/>
            <person name="Wang D."/>
            <person name="Peng Z."/>
            <person name="Zheng S."/>
            <person name="Shao F."/>
            <person name="Tao W."/>
        </authorList>
    </citation>
    <scope>NUCLEOTIDE SEQUENCE</scope>
    <source>
        <strain evidence="8">Chongqing</strain>
    </source>
</reference>
<keyword evidence="6" id="KW-0326">Glycosidase</keyword>
<evidence type="ECO:0000256" key="1">
    <source>
        <dbReference type="ARBA" id="ARBA00000427"/>
    </source>
</evidence>